<reference evidence="5" key="1">
    <citation type="journal article" date="2020" name="Stud. Mycol.">
        <title>101 Dothideomycetes genomes: a test case for predicting lifestyles and emergence of pathogens.</title>
        <authorList>
            <person name="Haridas S."/>
            <person name="Albert R."/>
            <person name="Binder M."/>
            <person name="Bloem J."/>
            <person name="Labutti K."/>
            <person name="Salamov A."/>
            <person name="Andreopoulos B."/>
            <person name="Baker S."/>
            <person name="Barry K."/>
            <person name="Bills G."/>
            <person name="Bluhm B."/>
            <person name="Cannon C."/>
            <person name="Castanera R."/>
            <person name="Culley D."/>
            <person name="Daum C."/>
            <person name="Ezra D."/>
            <person name="Gonzalez J."/>
            <person name="Henrissat B."/>
            <person name="Kuo A."/>
            <person name="Liang C."/>
            <person name="Lipzen A."/>
            <person name="Lutzoni F."/>
            <person name="Magnuson J."/>
            <person name="Mondo S."/>
            <person name="Nolan M."/>
            <person name="Ohm R."/>
            <person name="Pangilinan J."/>
            <person name="Park H.-J."/>
            <person name="Ramirez L."/>
            <person name="Alfaro M."/>
            <person name="Sun H."/>
            <person name="Tritt A."/>
            <person name="Yoshinaga Y."/>
            <person name="Zwiers L.-H."/>
            <person name="Turgeon B."/>
            <person name="Goodwin S."/>
            <person name="Spatafora J."/>
            <person name="Crous P."/>
            <person name="Grigoriev I."/>
        </authorList>
    </citation>
    <scope>NUCLEOTIDE SEQUENCE</scope>
    <source>
        <strain evidence="5">CBS 113389</strain>
    </source>
</reference>
<feature type="domain" description="RING-type" evidence="4">
    <location>
        <begin position="352"/>
        <end position="400"/>
    </location>
</feature>
<dbReference type="AlphaFoldDB" id="A0A6A6PUH9"/>
<keyword evidence="1" id="KW-0479">Metal-binding</keyword>
<evidence type="ECO:0000256" key="3">
    <source>
        <dbReference type="SAM" id="Phobius"/>
    </source>
</evidence>
<dbReference type="InterPro" id="IPR013083">
    <property type="entry name" value="Znf_RING/FYVE/PHD"/>
</dbReference>
<keyword evidence="3" id="KW-0472">Membrane</keyword>
<dbReference type="GO" id="GO:0008270">
    <property type="term" value="F:zinc ion binding"/>
    <property type="evidence" value="ECO:0007669"/>
    <property type="project" value="UniProtKB-KW"/>
</dbReference>
<feature type="region of interest" description="Disordered" evidence="2">
    <location>
        <begin position="311"/>
        <end position="345"/>
    </location>
</feature>
<dbReference type="RefSeq" id="XP_033590310.1">
    <property type="nucleotide sequence ID" value="XM_033738099.1"/>
</dbReference>
<dbReference type="CDD" id="cd16454">
    <property type="entry name" value="RING-H2_PA-TM-RING"/>
    <property type="match status" value="1"/>
</dbReference>
<keyword evidence="6" id="KW-1185">Reference proteome</keyword>
<feature type="compositionally biased region" description="Low complexity" evidence="2">
    <location>
        <begin position="481"/>
        <end position="492"/>
    </location>
</feature>
<accession>A0A6A6PUH9</accession>
<dbReference type="GO" id="GO:0005737">
    <property type="term" value="C:cytoplasm"/>
    <property type="evidence" value="ECO:0007669"/>
    <property type="project" value="TreeGrafter"/>
</dbReference>
<keyword evidence="1" id="KW-0863">Zinc-finger</keyword>
<keyword evidence="3" id="KW-0812">Transmembrane</keyword>
<organism evidence="5 6">
    <name type="scientific">Neohortaea acidophila</name>
    <dbReference type="NCBI Taxonomy" id="245834"/>
    <lineage>
        <taxon>Eukaryota</taxon>
        <taxon>Fungi</taxon>
        <taxon>Dikarya</taxon>
        <taxon>Ascomycota</taxon>
        <taxon>Pezizomycotina</taxon>
        <taxon>Dothideomycetes</taxon>
        <taxon>Dothideomycetidae</taxon>
        <taxon>Mycosphaerellales</taxon>
        <taxon>Teratosphaeriaceae</taxon>
        <taxon>Neohortaea</taxon>
    </lineage>
</organism>
<dbReference type="Proteomes" id="UP000799767">
    <property type="component" value="Unassembled WGS sequence"/>
</dbReference>
<dbReference type="OrthoDB" id="21204at2759"/>
<keyword evidence="1" id="KW-0862">Zinc</keyword>
<keyword evidence="3" id="KW-1133">Transmembrane helix</keyword>
<evidence type="ECO:0000256" key="1">
    <source>
        <dbReference type="PROSITE-ProRule" id="PRU00175"/>
    </source>
</evidence>
<gene>
    <name evidence="5" type="ORF">BDY17DRAFT_346275</name>
</gene>
<dbReference type="InterPro" id="IPR051826">
    <property type="entry name" value="E3_ubiquitin-ligase_domain"/>
</dbReference>
<feature type="transmembrane region" description="Helical" evidence="3">
    <location>
        <begin position="221"/>
        <end position="246"/>
    </location>
</feature>
<evidence type="ECO:0000313" key="5">
    <source>
        <dbReference type="EMBL" id="KAF2483740.1"/>
    </source>
</evidence>
<feature type="compositionally biased region" description="Polar residues" evidence="2">
    <location>
        <begin position="458"/>
        <end position="471"/>
    </location>
</feature>
<dbReference type="SMART" id="SM00184">
    <property type="entry name" value="RING"/>
    <property type="match status" value="1"/>
</dbReference>
<name>A0A6A6PUH9_9PEZI</name>
<dbReference type="PANTHER" id="PTHR22765:SF416">
    <property type="entry name" value="E3 UBIQUITIN-PROTEIN LIGASE GODZILLA"/>
    <property type="match status" value="1"/>
</dbReference>
<evidence type="ECO:0000259" key="4">
    <source>
        <dbReference type="PROSITE" id="PS50089"/>
    </source>
</evidence>
<dbReference type="Pfam" id="PF13639">
    <property type="entry name" value="zf-RING_2"/>
    <property type="match status" value="1"/>
</dbReference>
<dbReference type="GeneID" id="54479101"/>
<dbReference type="PROSITE" id="PS50089">
    <property type="entry name" value="ZF_RING_2"/>
    <property type="match status" value="1"/>
</dbReference>
<dbReference type="InterPro" id="IPR001841">
    <property type="entry name" value="Znf_RING"/>
</dbReference>
<dbReference type="PANTHER" id="PTHR22765">
    <property type="entry name" value="RING FINGER AND PROTEASE ASSOCIATED DOMAIN-CONTAINING"/>
    <property type="match status" value="1"/>
</dbReference>
<sequence length="550" mass="60549">MGPASDYEIVTEVFTNPEWTTQRTIWTLSPNISFYYDSSYIVTLSDQLYSPNDPPTGLLYVPDLKAGDPCINLTAPYLPTHVTRLANLPPTSDLPTYLIAIAPWTTTECNTHYLDAIPLENVKGFLVFQGGGVFQPPTADDNVWNLGNTSADEWKSQYTFPVFAISPEQAENILNVSAQYSGNLTDVPNGHLLTESGFDSRDYARLSLTINPSKSHPLPSLWIFVLVVLGILLAIIFLTSVFLHLLQARRRNSLRRRVANGEVDLEALGIKRLTVPQDILDEMPLYTYGSGEPAKQESTTAITTVVEESVVPNKLDSPPSSPPTSPSVSPAPARRARRAKPHVPTTLQQPTCAICLDDFVAAHGGTQGTIVRELPCQHIFHPECVDNFLRESSSLCPMCKKTALPTGYCPRNITNAMVRRERMVRRIRPRAEASGEEGGDGADGGRRRPTNALARLSTWRSSNRLPSSTQGADPVELTERPPAATLTTAQPTDGISTPPPVQPPSNSRRREWARRRAEAMLGRNQAPADPEAEEERATPGWRKALRSLFP</sequence>
<dbReference type="EMBL" id="MU001635">
    <property type="protein sequence ID" value="KAF2483740.1"/>
    <property type="molecule type" value="Genomic_DNA"/>
</dbReference>
<feature type="compositionally biased region" description="Basic and acidic residues" evidence="2">
    <location>
        <begin position="508"/>
        <end position="518"/>
    </location>
</feature>
<protein>
    <recommendedName>
        <fullName evidence="4">RING-type domain-containing protein</fullName>
    </recommendedName>
</protein>
<dbReference type="Gene3D" id="3.30.40.10">
    <property type="entry name" value="Zinc/RING finger domain, C3HC4 (zinc finger)"/>
    <property type="match status" value="1"/>
</dbReference>
<feature type="region of interest" description="Disordered" evidence="2">
    <location>
        <begin position="425"/>
        <end position="550"/>
    </location>
</feature>
<proteinExistence type="predicted"/>
<dbReference type="SUPFAM" id="SSF57850">
    <property type="entry name" value="RING/U-box"/>
    <property type="match status" value="1"/>
</dbReference>
<evidence type="ECO:0000256" key="2">
    <source>
        <dbReference type="SAM" id="MobiDB-lite"/>
    </source>
</evidence>
<evidence type="ECO:0000313" key="6">
    <source>
        <dbReference type="Proteomes" id="UP000799767"/>
    </source>
</evidence>
<dbReference type="GO" id="GO:0061630">
    <property type="term" value="F:ubiquitin protein ligase activity"/>
    <property type="evidence" value="ECO:0007669"/>
    <property type="project" value="TreeGrafter"/>
</dbReference>
<dbReference type="GO" id="GO:0006511">
    <property type="term" value="P:ubiquitin-dependent protein catabolic process"/>
    <property type="evidence" value="ECO:0007669"/>
    <property type="project" value="TreeGrafter"/>
</dbReference>